<evidence type="ECO:0000256" key="2">
    <source>
        <dbReference type="SAM" id="Phobius"/>
    </source>
</evidence>
<accession>A0A914I5T5</accession>
<evidence type="ECO:0000313" key="4">
    <source>
        <dbReference type="WBParaSite" id="Gr19_v10_g7782.t1"/>
    </source>
</evidence>
<feature type="compositionally biased region" description="Low complexity" evidence="1">
    <location>
        <begin position="32"/>
        <end position="51"/>
    </location>
</feature>
<name>A0A914I5T5_GLORO</name>
<sequence>MSFSVIDKQSAESSFDEMPMPTAEMSGESDVSESLPLPLSRSTSSSSFTRRSWTDLKAETNISDEEDEHGKTPRHLDSDSTFGGFGCDFDDNESDEFKRNVAKLAIFGIIVAMVFGKFFYIWSADDSTNSDEMSGENGTKLRAELDRMVAEKWEFELKLVQLRDHLEAERILRGEVEKELWKAHERLETELDERIRLQTELGKNRAELLEAEQRATEAEKEADNKWMGGGFVQLNKLYRKAKETEWARGDLKETSEWWVPLYWRVVRVTFFKER</sequence>
<feature type="region of interest" description="Disordered" evidence="1">
    <location>
        <begin position="1"/>
        <end position="51"/>
    </location>
</feature>
<keyword evidence="3" id="KW-1185">Reference proteome</keyword>
<dbReference type="Proteomes" id="UP000887572">
    <property type="component" value="Unplaced"/>
</dbReference>
<keyword evidence="2" id="KW-0472">Membrane</keyword>
<keyword evidence="2" id="KW-1133">Transmembrane helix</keyword>
<reference evidence="4" key="1">
    <citation type="submission" date="2022-11" db="UniProtKB">
        <authorList>
            <consortium name="WormBaseParasite"/>
        </authorList>
    </citation>
    <scope>IDENTIFICATION</scope>
</reference>
<dbReference type="AlphaFoldDB" id="A0A914I5T5"/>
<feature type="transmembrane region" description="Helical" evidence="2">
    <location>
        <begin position="104"/>
        <end position="122"/>
    </location>
</feature>
<protein>
    <submittedName>
        <fullName evidence="4">Uncharacterized protein</fullName>
    </submittedName>
</protein>
<organism evidence="3 4">
    <name type="scientific">Globodera rostochiensis</name>
    <name type="common">Golden nematode worm</name>
    <name type="synonym">Heterodera rostochiensis</name>
    <dbReference type="NCBI Taxonomy" id="31243"/>
    <lineage>
        <taxon>Eukaryota</taxon>
        <taxon>Metazoa</taxon>
        <taxon>Ecdysozoa</taxon>
        <taxon>Nematoda</taxon>
        <taxon>Chromadorea</taxon>
        <taxon>Rhabditida</taxon>
        <taxon>Tylenchina</taxon>
        <taxon>Tylenchomorpha</taxon>
        <taxon>Tylenchoidea</taxon>
        <taxon>Heteroderidae</taxon>
        <taxon>Heteroderinae</taxon>
        <taxon>Globodera</taxon>
    </lineage>
</organism>
<dbReference type="WBParaSite" id="Gr19_v10_g7782.t1">
    <property type="protein sequence ID" value="Gr19_v10_g7782.t1"/>
    <property type="gene ID" value="Gr19_v10_g7782"/>
</dbReference>
<keyword evidence="2" id="KW-0812">Transmembrane</keyword>
<proteinExistence type="predicted"/>
<evidence type="ECO:0000313" key="3">
    <source>
        <dbReference type="Proteomes" id="UP000887572"/>
    </source>
</evidence>
<evidence type="ECO:0000256" key="1">
    <source>
        <dbReference type="SAM" id="MobiDB-lite"/>
    </source>
</evidence>